<dbReference type="PANTHER" id="PTHR34873:SF3">
    <property type="entry name" value="ADDICTION MODULE TOXIN, HICA FAMILY"/>
    <property type="match status" value="1"/>
</dbReference>
<gene>
    <name evidence="8" type="ORF">A3D07_04435</name>
</gene>
<dbReference type="GO" id="GO:0004519">
    <property type="term" value="F:endonuclease activity"/>
    <property type="evidence" value="ECO:0007669"/>
    <property type="project" value="UniProtKB-KW"/>
</dbReference>
<dbReference type="Gene3D" id="3.30.920.30">
    <property type="entry name" value="Hypothetical protein"/>
    <property type="match status" value="1"/>
</dbReference>
<evidence type="ECO:0000256" key="4">
    <source>
        <dbReference type="ARBA" id="ARBA00022759"/>
    </source>
</evidence>
<keyword evidence="3" id="KW-0540">Nuclease</keyword>
<sequence>MPKLSHVRGKDLIGILEKLGFEKIHQKGSHVRMRHSDGRRTSIPLHSGEKVGIGLLRKILRDINLSPDEFRKLR</sequence>
<dbReference type="GO" id="GO:0016787">
    <property type="term" value="F:hydrolase activity"/>
    <property type="evidence" value="ECO:0007669"/>
    <property type="project" value="UniProtKB-KW"/>
</dbReference>
<evidence type="ECO:0000256" key="5">
    <source>
        <dbReference type="ARBA" id="ARBA00022801"/>
    </source>
</evidence>
<dbReference type="SUPFAM" id="SSF54786">
    <property type="entry name" value="YcfA/nrd intein domain"/>
    <property type="match status" value="1"/>
</dbReference>
<dbReference type="AlphaFoldDB" id="A0A1F5GE56"/>
<evidence type="ECO:0000256" key="3">
    <source>
        <dbReference type="ARBA" id="ARBA00022722"/>
    </source>
</evidence>
<dbReference type="InterPro" id="IPR038570">
    <property type="entry name" value="HicA_sf"/>
</dbReference>
<dbReference type="InterPro" id="IPR012933">
    <property type="entry name" value="HicA_mRNA_interferase"/>
</dbReference>
<name>A0A1F5GE56_9BACT</name>
<dbReference type="STRING" id="1797716.A3D07_04435"/>
<dbReference type="Pfam" id="PF07927">
    <property type="entry name" value="HicA_toxin"/>
    <property type="match status" value="1"/>
</dbReference>
<evidence type="ECO:0000313" key="9">
    <source>
        <dbReference type="Proteomes" id="UP000177124"/>
    </source>
</evidence>
<keyword evidence="7" id="KW-0346">Stress response</keyword>
<dbReference type="Proteomes" id="UP000177124">
    <property type="component" value="Unassembled WGS sequence"/>
</dbReference>
<dbReference type="EMBL" id="MFBF01000053">
    <property type="protein sequence ID" value="OGD90162.1"/>
    <property type="molecule type" value="Genomic_DNA"/>
</dbReference>
<accession>A0A1F5GE56</accession>
<dbReference type="GO" id="GO:0003729">
    <property type="term" value="F:mRNA binding"/>
    <property type="evidence" value="ECO:0007669"/>
    <property type="project" value="InterPro"/>
</dbReference>
<evidence type="ECO:0008006" key="10">
    <source>
        <dbReference type="Google" id="ProtNLM"/>
    </source>
</evidence>
<proteinExistence type="inferred from homology"/>
<organism evidence="8 9">
    <name type="scientific">Candidatus Curtissbacteria bacterium RIFCSPHIGHO2_02_FULL_42_15</name>
    <dbReference type="NCBI Taxonomy" id="1797716"/>
    <lineage>
        <taxon>Bacteria</taxon>
        <taxon>Candidatus Curtissiibacteriota</taxon>
    </lineage>
</organism>
<evidence type="ECO:0000256" key="2">
    <source>
        <dbReference type="ARBA" id="ARBA00022649"/>
    </source>
</evidence>
<keyword evidence="5" id="KW-0378">Hydrolase</keyword>
<dbReference type="PANTHER" id="PTHR34873">
    <property type="entry name" value="SSR1766 PROTEIN"/>
    <property type="match status" value="1"/>
</dbReference>
<keyword evidence="2" id="KW-1277">Toxin-antitoxin system</keyword>
<evidence type="ECO:0000256" key="1">
    <source>
        <dbReference type="ARBA" id="ARBA00006620"/>
    </source>
</evidence>
<keyword evidence="4" id="KW-0255">Endonuclease</keyword>
<evidence type="ECO:0000256" key="6">
    <source>
        <dbReference type="ARBA" id="ARBA00022884"/>
    </source>
</evidence>
<comment type="caution">
    <text evidence="8">The sequence shown here is derived from an EMBL/GenBank/DDBJ whole genome shotgun (WGS) entry which is preliminary data.</text>
</comment>
<keyword evidence="6" id="KW-0694">RNA-binding</keyword>
<evidence type="ECO:0000313" key="8">
    <source>
        <dbReference type="EMBL" id="OGD90162.1"/>
    </source>
</evidence>
<reference evidence="8 9" key="1">
    <citation type="journal article" date="2016" name="Nat. Commun.">
        <title>Thousands of microbial genomes shed light on interconnected biogeochemical processes in an aquifer system.</title>
        <authorList>
            <person name="Anantharaman K."/>
            <person name="Brown C.T."/>
            <person name="Hug L.A."/>
            <person name="Sharon I."/>
            <person name="Castelle C.J."/>
            <person name="Probst A.J."/>
            <person name="Thomas B.C."/>
            <person name="Singh A."/>
            <person name="Wilkins M.J."/>
            <person name="Karaoz U."/>
            <person name="Brodie E.L."/>
            <person name="Williams K.H."/>
            <person name="Hubbard S.S."/>
            <person name="Banfield J.F."/>
        </authorList>
    </citation>
    <scope>NUCLEOTIDE SEQUENCE [LARGE SCALE GENOMIC DNA]</scope>
</reference>
<comment type="similarity">
    <text evidence="1">Belongs to the HicA mRNA interferase family.</text>
</comment>
<protein>
    <recommendedName>
        <fullName evidence="10">Addiction module toxin, HicA family</fullName>
    </recommendedName>
</protein>
<evidence type="ECO:0000256" key="7">
    <source>
        <dbReference type="ARBA" id="ARBA00023016"/>
    </source>
</evidence>